<protein>
    <submittedName>
        <fullName evidence="10">TWF1</fullName>
    </submittedName>
</protein>
<reference evidence="10 11" key="1">
    <citation type="submission" date="2022-01" db="EMBL/GenBank/DDBJ databases">
        <title>A chromosomal length assembly of Cordylochernes scorpioides.</title>
        <authorList>
            <person name="Zeh D."/>
            <person name="Zeh J."/>
        </authorList>
    </citation>
    <scope>NUCLEOTIDE SEQUENCE [LARGE SCALE GENOMIC DNA]</scope>
    <source>
        <strain evidence="10">IN4F17</strain>
        <tissue evidence="10">Whole Body</tissue>
    </source>
</reference>
<sequence length="371" mass="42614">QKFLVLYLQQTTNPHVLCFPANDELKAFFGKCKNGKVRAFKVEIQNEQLALGEVKETCENWEYEYEHSVLRMVEEAQPCYLFFRLDTKSDSGYHWLMISWSPDNSPVRQKMLYASTKATIKKEFGASHIKHELFGTLKVLWCVRQTDINLKAFQKHLKSPSPAPLTEAETELLHIKKSEVAMAGDYVANKQSLQAVAFPLSQEALSALTDFRNKRASYIQLSIDIPDEMINLERASHLDVHQLFAMMPSDHARYHLFRFPHSHEGDFQESIDLVQPVGYAVFIYSMPSGNCPIKERMLYSSCKGPLTEMIQSHTRLTIHKKLEVDSPEELTEKAILEELHPKRNLHQPQFSKPKGPANRGARRIIKSQNPS</sequence>
<gene>
    <name evidence="10" type="ORF">LAZ67_4000400</name>
</gene>
<feature type="domain" description="ADF-H" evidence="9">
    <location>
        <begin position="17"/>
        <end position="158"/>
    </location>
</feature>
<feature type="domain" description="ADF-H" evidence="9">
    <location>
        <begin position="195"/>
        <end position="340"/>
    </location>
</feature>
<evidence type="ECO:0000256" key="8">
    <source>
        <dbReference type="SAM" id="MobiDB-lite"/>
    </source>
</evidence>
<comment type="similarity">
    <text evidence="2">Belongs to the actin-binding proteins ADF family. Twinfilin subfamily.</text>
</comment>
<dbReference type="PANTHER" id="PTHR13759">
    <property type="entry name" value="TWINFILIN"/>
    <property type="match status" value="1"/>
</dbReference>
<dbReference type="SMART" id="SM00102">
    <property type="entry name" value="ADF"/>
    <property type="match status" value="2"/>
</dbReference>
<dbReference type="CDD" id="cd11284">
    <property type="entry name" value="ADF_Twf-C_like"/>
    <property type="match status" value="1"/>
</dbReference>
<evidence type="ECO:0000256" key="3">
    <source>
        <dbReference type="ARBA" id="ARBA00022490"/>
    </source>
</evidence>
<keyword evidence="5" id="KW-0009">Actin-binding</keyword>
<dbReference type="Pfam" id="PF00241">
    <property type="entry name" value="Cofilin_ADF"/>
    <property type="match status" value="2"/>
</dbReference>
<dbReference type="SUPFAM" id="SSF55753">
    <property type="entry name" value="Actin depolymerizing proteins"/>
    <property type="match status" value="2"/>
</dbReference>
<evidence type="ECO:0000313" key="11">
    <source>
        <dbReference type="Proteomes" id="UP001235939"/>
    </source>
</evidence>
<keyword evidence="11" id="KW-1185">Reference proteome</keyword>
<keyword evidence="4" id="KW-0677">Repeat</keyword>
<dbReference type="InterPro" id="IPR028458">
    <property type="entry name" value="Twinfilin"/>
</dbReference>
<dbReference type="InterPro" id="IPR029006">
    <property type="entry name" value="ADF-H/Gelsolin-like_dom_sf"/>
</dbReference>
<dbReference type="Proteomes" id="UP001235939">
    <property type="component" value="Chromosome 04"/>
</dbReference>
<dbReference type="PROSITE" id="PS51263">
    <property type="entry name" value="ADF_H"/>
    <property type="match status" value="2"/>
</dbReference>
<name>A0ABY6KEE3_9ARAC</name>
<feature type="region of interest" description="Disordered" evidence="8">
    <location>
        <begin position="338"/>
        <end position="371"/>
    </location>
</feature>
<dbReference type="PANTHER" id="PTHR13759:SF1">
    <property type="entry name" value="TWINFILIN"/>
    <property type="match status" value="1"/>
</dbReference>
<evidence type="ECO:0000256" key="5">
    <source>
        <dbReference type="ARBA" id="ARBA00023203"/>
    </source>
</evidence>
<comment type="subunit">
    <text evidence="7">Interacts with G-actin; ADP-actin form.</text>
</comment>
<accession>A0ABY6KEE3</accession>
<feature type="non-terminal residue" evidence="10">
    <location>
        <position position="1"/>
    </location>
</feature>
<keyword evidence="3" id="KW-0963">Cytoplasm</keyword>
<evidence type="ECO:0000256" key="6">
    <source>
        <dbReference type="ARBA" id="ARBA00023212"/>
    </source>
</evidence>
<dbReference type="Gene3D" id="3.40.20.10">
    <property type="entry name" value="Severin"/>
    <property type="match status" value="2"/>
</dbReference>
<comment type="subcellular location">
    <subcellularLocation>
        <location evidence="1">Cytoplasm</location>
        <location evidence="1">Cytoskeleton</location>
    </subcellularLocation>
</comment>
<dbReference type="InterPro" id="IPR002108">
    <property type="entry name" value="ADF-H"/>
</dbReference>
<organism evidence="10 11">
    <name type="scientific">Cordylochernes scorpioides</name>
    <dbReference type="NCBI Taxonomy" id="51811"/>
    <lineage>
        <taxon>Eukaryota</taxon>
        <taxon>Metazoa</taxon>
        <taxon>Ecdysozoa</taxon>
        <taxon>Arthropoda</taxon>
        <taxon>Chelicerata</taxon>
        <taxon>Arachnida</taxon>
        <taxon>Pseudoscorpiones</taxon>
        <taxon>Cheliferoidea</taxon>
        <taxon>Chernetidae</taxon>
        <taxon>Cordylochernes</taxon>
    </lineage>
</organism>
<evidence type="ECO:0000256" key="4">
    <source>
        <dbReference type="ARBA" id="ARBA00022737"/>
    </source>
</evidence>
<proteinExistence type="inferred from homology"/>
<evidence type="ECO:0000313" key="10">
    <source>
        <dbReference type="EMBL" id="UYV66137.1"/>
    </source>
</evidence>
<evidence type="ECO:0000256" key="1">
    <source>
        <dbReference type="ARBA" id="ARBA00004245"/>
    </source>
</evidence>
<dbReference type="EMBL" id="CP092866">
    <property type="protein sequence ID" value="UYV66137.1"/>
    <property type="molecule type" value="Genomic_DNA"/>
</dbReference>
<evidence type="ECO:0000256" key="2">
    <source>
        <dbReference type="ARBA" id="ARBA00009557"/>
    </source>
</evidence>
<evidence type="ECO:0000256" key="7">
    <source>
        <dbReference type="ARBA" id="ARBA00038532"/>
    </source>
</evidence>
<dbReference type="CDD" id="cd11285">
    <property type="entry name" value="ADF_Twf-N_like"/>
    <property type="match status" value="1"/>
</dbReference>
<evidence type="ECO:0000259" key="9">
    <source>
        <dbReference type="PROSITE" id="PS51263"/>
    </source>
</evidence>
<keyword evidence="6" id="KW-0206">Cytoskeleton</keyword>